<dbReference type="InterPro" id="IPR005334">
    <property type="entry name" value="Tctex-1-like"/>
</dbReference>
<proteinExistence type="inferred from homology"/>
<dbReference type="CDD" id="cd21451">
    <property type="entry name" value="DLC-like_TCTEX1D"/>
    <property type="match status" value="1"/>
</dbReference>
<comment type="similarity">
    <text evidence="1">Belongs to the dynein light chain Tctex-type family.</text>
</comment>
<evidence type="ECO:0000313" key="3">
    <source>
        <dbReference type="RefSeq" id="XP_065647479.1"/>
    </source>
</evidence>
<name>A0ABM4BES8_HYDVU</name>
<keyword evidence="2" id="KW-1185">Reference proteome</keyword>
<dbReference type="Pfam" id="PF03645">
    <property type="entry name" value="Tctex-1"/>
    <property type="match status" value="1"/>
</dbReference>
<reference evidence="3" key="2">
    <citation type="submission" date="2025-08" db="UniProtKB">
        <authorList>
            <consortium name="RefSeq"/>
        </authorList>
    </citation>
    <scope>IDENTIFICATION</scope>
</reference>
<gene>
    <name evidence="3" type="primary">LOC105849285</name>
</gene>
<dbReference type="RefSeq" id="XP_065647479.1">
    <property type="nucleotide sequence ID" value="XM_065791407.1"/>
</dbReference>
<dbReference type="GeneID" id="105849285"/>
<accession>A0ABM4BES8</accession>
<evidence type="ECO:0000313" key="2">
    <source>
        <dbReference type="Proteomes" id="UP001652625"/>
    </source>
</evidence>
<dbReference type="PANTHER" id="PTHR21255">
    <property type="entry name" value="T-COMPLEX-ASSOCIATED-TESTIS-EXPRESSED 1/ DYNEIN LIGHT CHAIN"/>
    <property type="match status" value="1"/>
</dbReference>
<organism evidence="2 3">
    <name type="scientific">Hydra vulgaris</name>
    <name type="common">Hydra</name>
    <name type="synonym">Hydra attenuata</name>
    <dbReference type="NCBI Taxonomy" id="6087"/>
    <lineage>
        <taxon>Eukaryota</taxon>
        <taxon>Metazoa</taxon>
        <taxon>Cnidaria</taxon>
        <taxon>Hydrozoa</taxon>
        <taxon>Hydroidolina</taxon>
        <taxon>Anthoathecata</taxon>
        <taxon>Aplanulata</taxon>
        <taxon>Hydridae</taxon>
        <taxon>Hydra</taxon>
    </lineage>
</organism>
<dbReference type="PANTHER" id="PTHR21255:SF65">
    <property type="entry name" value="TCTEX1 DOMAIN-CONTAINING PROTEIN 2"/>
    <property type="match status" value="1"/>
</dbReference>
<evidence type="ECO:0000256" key="1">
    <source>
        <dbReference type="ARBA" id="ARBA00005361"/>
    </source>
</evidence>
<dbReference type="InterPro" id="IPR038586">
    <property type="entry name" value="Tctex-1-like_sf"/>
</dbReference>
<protein>
    <submittedName>
        <fullName evidence="3">Uncharacterized protein LOC105849285</fullName>
    </submittedName>
</protein>
<reference evidence="2" key="1">
    <citation type="submission" date="2025-05" db="UniProtKB">
        <authorList>
            <consortium name="RefSeq"/>
        </authorList>
    </citation>
    <scope>NUCLEOTIDE SEQUENCE [LARGE SCALE GENOMIC DNA]</scope>
</reference>
<sequence>MLGATHREKNSNTLVRSRSLPKRMFQKPLFRSMSKQMHKKAISNLQNHSLLGYPVSPQSCYTGALFQYGSLFHEASNKLLKFSESRKESLTLPKVHNENSYDVPHFASANGKYDFEPYSYEKRKRAASIRRCQSLPMCFQEKDFNAISTSPLIFGELKCSEDISVNRNLNLFSMVKKSNSILEKVTRTRKGSLSRKDSNCSEKLEFDNLLLENLISNVLKKYINSKTYNSSLSNKRSRHLSKLLEDIVRLRLINSNDKYKIVAHVFLGELKDYGLSFATQCSYHPTEDFFASSTSQSEDMFVCAIVTAIKCDEGLF</sequence>
<dbReference type="Gene3D" id="3.30.1140.40">
    <property type="entry name" value="Tctex-1"/>
    <property type="match status" value="1"/>
</dbReference>
<dbReference type="Proteomes" id="UP001652625">
    <property type="component" value="Chromosome 02"/>
</dbReference>